<reference evidence="1" key="2">
    <citation type="journal article" date="2015" name="Fish Shellfish Immunol.">
        <title>Early steps in the European eel (Anguilla anguilla)-Vibrio vulnificus interaction in the gills: Role of the RtxA13 toxin.</title>
        <authorList>
            <person name="Callol A."/>
            <person name="Pajuelo D."/>
            <person name="Ebbesson L."/>
            <person name="Teles M."/>
            <person name="MacKenzie S."/>
            <person name="Amaro C."/>
        </authorList>
    </citation>
    <scope>NUCLEOTIDE SEQUENCE</scope>
</reference>
<accession>A0A0E9Q2Q9</accession>
<proteinExistence type="predicted"/>
<name>A0A0E9Q2Q9_ANGAN</name>
<protein>
    <submittedName>
        <fullName evidence="1">Uncharacterized protein</fullName>
    </submittedName>
</protein>
<dbReference type="AlphaFoldDB" id="A0A0E9Q2Q9"/>
<sequence length="64" mass="7635">MAQFHVSTRHYIMKNSAKCVFLRRCDLKLKFEREKILKVLAVFQKVLHVVIMVDSELCTLFYSE</sequence>
<dbReference type="EMBL" id="GBXM01097947">
    <property type="protein sequence ID" value="JAH10630.1"/>
    <property type="molecule type" value="Transcribed_RNA"/>
</dbReference>
<organism evidence="1">
    <name type="scientific">Anguilla anguilla</name>
    <name type="common">European freshwater eel</name>
    <name type="synonym">Muraena anguilla</name>
    <dbReference type="NCBI Taxonomy" id="7936"/>
    <lineage>
        <taxon>Eukaryota</taxon>
        <taxon>Metazoa</taxon>
        <taxon>Chordata</taxon>
        <taxon>Craniata</taxon>
        <taxon>Vertebrata</taxon>
        <taxon>Euteleostomi</taxon>
        <taxon>Actinopterygii</taxon>
        <taxon>Neopterygii</taxon>
        <taxon>Teleostei</taxon>
        <taxon>Anguilliformes</taxon>
        <taxon>Anguillidae</taxon>
        <taxon>Anguilla</taxon>
    </lineage>
</organism>
<reference evidence="1" key="1">
    <citation type="submission" date="2014-11" db="EMBL/GenBank/DDBJ databases">
        <authorList>
            <person name="Amaro Gonzalez C."/>
        </authorList>
    </citation>
    <scope>NUCLEOTIDE SEQUENCE</scope>
</reference>
<evidence type="ECO:0000313" key="1">
    <source>
        <dbReference type="EMBL" id="JAH10630.1"/>
    </source>
</evidence>